<sequence length="561" mass="61607">MTPLSGSVINNSDLIQYSFYSMISGVWRVSSWLLAGLLLLPLATVFYQVFLSGGMGFAQLWQIGLPTYLMHSAVIVIGTLFFSLLFGLPSAWFIAMYRFPGHRVLQWALCLPLAMPAFLLAYLYTDALRHLSSLLREGGLQIASLWGESHAVELSISLGCVSLTLALVLYPYIYLLVREALVKQPASLIHSARLLNQTRSQVFRRLCLPIALPAIACGGALVLVETLGDYGAASYLGIPTITTQVLDIWQGQGDLGAAARFGVLLLPVIFLLMFLINLWRRKQKIYQAQANSSLMVPPVLSGWRSKVARGYCWGIVCLSFLFPLLYLLFLALRHMMSVWDMAFLHAVTNSLLASSSATVIITLMALSFIFYTRTAGVFANQTPVRLVSLSFALPGAVLAVGLFTLLSLVDSGINRFASAVGLLTADTWLAGSLFSLVLAYSVKFGRLMLDRLERSMDAIPRSLDSASLVLGASPLSRWSRVHIPLLRRSVFIGALLIFTESMKELNVSLLLRPFGIDTLATYVFRFTASEQVASFAFPALVLVAVGLIPVFWLNRALNIKG</sequence>
<feature type="transmembrane region" description="Helical" evidence="8">
    <location>
        <begin position="154"/>
        <end position="177"/>
    </location>
</feature>
<dbReference type="Pfam" id="PF00528">
    <property type="entry name" value="BPD_transp_1"/>
    <property type="match status" value="1"/>
</dbReference>
<dbReference type="EMBL" id="CP003415">
    <property type="protein sequence ID" value="AFI89162.1"/>
    <property type="molecule type" value="Genomic_DNA"/>
</dbReference>
<dbReference type="PATRIC" id="fig|1166016.3.peg.1059"/>
<name>A0A0H3HZ99_PECPM</name>
<keyword evidence="4" id="KW-0997">Cell inner membrane</keyword>
<keyword evidence="6 8" id="KW-1133">Transmembrane helix</keyword>
<protein>
    <submittedName>
        <fullName evidence="10">Ferric iron ABC transporter, permease protein</fullName>
    </submittedName>
</protein>
<dbReference type="STRING" id="1905730.W5S_1055"/>
<dbReference type="PANTHER" id="PTHR43357">
    <property type="entry name" value="INNER MEMBRANE ABC TRANSPORTER PERMEASE PROTEIN YDCV"/>
    <property type="match status" value="1"/>
</dbReference>
<dbReference type="HOGENOM" id="CLU_021838_0_2_6"/>
<organism evidence="10 11">
    <name type="scientific">Pectobacterium parmentieri</name>
    <dbReference type="NCBI Taxonomy" id="1905730"/>
    <lineage>
        <taxon>Bacteria</taxon>
        <taxon>Pseudomonadati</taxon>
        <taxon>Pseudomonadota</taxon>
        <taxon>Gammaproteobacteria</taxon>
        <taxon>Enterobacterales</taxon>
        <taxon>Pectobacteriaceae</taxon>
        <taxon>Pectobacterium</taxon>
    </lineage>
</organism>
<evidence type="ECO:0000256" key="5">
    <source>
        <dbReference type="ARBA" id="ARBA00022692"/>
    </source>
</evidence>
<evidence type="ECO:0000259" key="9">
    <source>
        <dbReference type="PROSITE" id="PS50928"/>
    </source>
</evidence>
<feature type="transmembrane region" description="Helical" evidence="8">
    <location>
        <begin position="107"/>
        <end position="125"/>
    </location>
</feature>
<evidence type="ECO:0000256" key="3">
    <source>
        <dbReference type="ARBA" id="ARBA00022475"/>
    </source>
</evidence>
<dbReference type="InterPro" id="IPR000515">
    <property type="entry name" value="MetI-like"/>
</dbReference>
<reference evidence="10 11" key="1">
    <citation type="journal article" date="2012" name="J. Bacteriol.">
        <title>Genome sequence of Pectobacterium sp. strain SCC3193.</title>
        <authorList>
            <person name="Koskinen J.P."/>
            <person name="Laine P."/>
            <person name="Niemi O."/>
            <person name="Nykyri J."/>
            <person name="Harjunpaa H."/>
            <person name="Auvinen P."/>
            <person name="Paulin L."/>
            <person name="Pirhonen M."/>
            <person name="Palva T."/>
            <person name="Holm L."/>
        </authorList>
    </citation>
    <scope>NUCLEOTIDE SEQUENCE [LARGE SCALE GENOMIC DNA]</scope>
    <source>
        <strain evidence="10 11">SCC3193</strain>
    </source>
</reference>
<feature type="transmembrane region" description="Helical" evidence="8">
    <location>
        <begin position="532"/>
        <end position="553"/>
    </location>
</feature>
<evidence type="ECO:0000256" key="1">
    <source>
        <dbReference type="ARBA" id="ARBA00004429"/>
    </source>
</evidence>
<evidence type="ECO:0000256" key="8">
    <source>
        <dbReference type="RuleBase" id="RU363032"/>
    </source>
</evidence>
<dbReference type="GO" id="GO:0005886">
    <property type="term" value="C:plasma membrane"/>
    <property type="evidence" value="ECO:0007669"/>
    <property type="project" value="UniProtKB-SubCell"/>
</dbReference>
<dbReference type="KEGG" id="pec:W5S_1055"/>
<keyword evidence="3" id="KW-1003">Cell membrane</keyword>
<evidence type="ECO:0000256" key="2">
    <source>
        <dbReference type="ARBA" id="ARBA00022448"/>
    </source>
</evidence>
<feature type="transmembrane region" description="Helical" evidence="8">
    <location>
        <begin position="384"/>
        <end position="408"/>
    </location>
</feature>
<dbReference type="PROSITE" id="PS50928">
    <property type="entry name" value="ABC_TM1"/>
    <property type="match status" value="2"/>
</dbReference>
<dbReference type="SUPFAM" id="SSF161098">
    <property type="entry name" value="MetI-like"/>
    <property type="match status" value="2"/>
</dbReference>
<dbReference type="Gene3D" id="1.10.3720.10">
    <property type="entry name" value="MetI-like"/>
    <property type="match status" value="2"/>
</dbReference>
<evidence type="ECO:0000313" key="10">
    <source>
        <dbReference type="EMBL" id="AFI89162.1"/>
    </source>
</evidence>
<comment type="similarity">
    <text evidence="8">Belongs to the binding-protein-dependent transport system permease family.</text>
</comment>
<feature type="domain" description="ABC transmembrane type-1" evidence="9">
    <location>
        <begin position="347"/>
        <end position="553"/>
    </location>
</feature>
<evidence type="ECO:0000256" key="6">
    <source>
        <dbReference type="ARBA" id="ARBA00022989"/>
    </source>
</evidence>
<dbReference type="InterPro" id="IPR035906">
    <property type="entry name" value="MetI-like_sf"/>
</dbReference>
<comment type="subcellular location">
    <subcellularLocation>
        <location evidence="1">Cell inner membrane</location>
        <topology evidence="1">Multi-pass membrane protein</topology>
    </subcellularLocation>
    <subcellularLocation>
        <location evidence="8">Cell membrane</location>
        <topology evidence="8">Multi-pass membrane protein</topology>
    </subcellularLocation>
</comment>
<dbReference type="eggNOG" id="COG1178">
    <property type="taxonomic scope" value="Bacteria"/>
</dbReference>
<dbReference type="PANTHER" id="PTHR43357:SF3">
    <property type="entry name" value="FE(3+)-TRANSPORT SYSTEM PERMEASE PROTEIN FBPB 2"/>
    <property type="match status" value="1"/>
</dbReference>
<evidence type="ECO:0000256" key="7">
    <source>
        <dbReference type="ARBA" id="ARBA00023136"/>
    </source>
</evidence>
<gene>
    <name evidence="10" type="ordered locus">W5S_1055</name>
</gene>
<keyword evidence="5 8" id="KW-0812">Transmembrane</keyword>
<evidence type="ECO:0000313" key="11">
    <source>
        <dbReference type="Proteomes" id="UP000008044"/>
    </source>
</evidence>
<feature type="transmembrane region" description="Helical" evidence="8">
    <location>
        <begin position="70"/>
        <end position="95"/>
    </location>
</feature>
<keyword evidence="7 8" id="KW-0472">Membrane</keyword>
<keyword evidence="2 8" id="KW-0813">Transport</keyword>
<proteinExistence type="inferred from homology"/>
<feature type="domain" description="ABC transmembrane type-1" evidence="9">
    <location>
        <begin position="69"/>
        <end position="276"/>
    </location>
</feature>
<dbReference type="RefSeq" id="WP_014698894.1">
    <property type="nucleotide sequence ID" value="NC_017845.1"/>
</dbReference>
<dbReference type="CDD" id="cd06261">
    <property type="entry name" value="TM_PBP2"/>
    <property type="match status" value="2"/>
</dbReference>
<dbReference type="Proteomes" id="UP000008044">
    <property type="component" value="Chromosome"/>
</dbReference>
<feature type="transmembrane region" description="Helical" evidence="8">
    <location>
        <begin position="257"/>
        <end position="279"/>
    </location>
</feature>
<accession>A0A0H3HZ99</accession>
<feature type="transmembrane region" description="Helical" evidence="8">
    <location>
        <begin position="32"/>
        <end position="50"/>
    </location>
</feature>
<feature type="transmembrane region" description="Helical" evidence="8">
    <location>
        <begin position="352"/>
        <end position="372"/>
    </location>
</feature>
<dbReference type="GO" id="GO:0055085">
    <property type="term" value="P:transmembrane transport"/>
    <property type="evidence" value="ECO:0007669"/>
    <property type="project" value="InterPro"/>
</dbReference>
<feature type="transmembrane region" description="Helical" evidence="8">
    <location>
        <begin position="206"/>
        <end position="224"/>
    </location>
</feature>
<feature type="transmembrane region" description="Helical" evidence="8">
    <location>
        <begin position="311"/>
        <end position="332"/>
    </location>
</feature>
<evidence type="ECO:0000256" key="4">
    <source>
        <dbReference type="ARBA" id="ARBA00022519"/>
    </source>
</evidence>
<dbReference type="AlphaFoldDB" id="A0A0H3HZ99"/>